<dbReference type="STRING" id="1573173.A0A166LB02"/>
<dbReference type="InterPro" id="IPR005814">
    <property type="entry name" value="Aminotrans_3"/>
</dbReference>
<proteinExistence type="inferred from homology"/>
<evidence type="ECO:0000313" key="4">
    <source>
        <dbReference type="Proteomes" id="UP000076584"/>
    </source>
</evidence>
<comment type="caution">
    <text evidence="3">The sequence shown here is derived from an EMBL/GenBank/DDBJ whole genome shotgun (WGS) entry which is preliminary data.</text>
</comment>
<keyword evidence="4" id="KW-1185">Reference proteome</keyword>
<organism evidence="3 4">
    <name type="scientific">Colletotrichum incanum</name>
    <name type="common">Soybean anthracnose fungus</name>
    <dbReference type="NCBI Taxonomy" id="1573173"/>
    <lineage>
        <taxon>Eukaryota</taxon>
        <taxon>Fungi</taxon>
        <taxon>Dikarya</taxon>
        <taxon>Ascomycota</taxon>
        <taxon>Pezizomycotina</taxon>
        <taxon>Sordariomycetes</taxon>
        <taxon>Hypocreomycetidae</taxon>
        <taxon>Glomerellales</taxon>
        <taxon>Glomerellaceae</taxon>
        <taxon>Colletotrichum</taxon>
        <taxon>Colletotrichum spaethianum species complex</taxon>
    </lineage>
</organism>
<name>A0A166LB02_COLIC</name>
<evidence type="ECO:0000256" key="2">
    <source>
        <dbReference type="RuleBase" id="RU003560"/>
    </source>
</evidence>
<keyword evidence="1 2" id="KW-0663">Pyridoxal phosphate</keyword>
<dbReference type="EMBL" id="LFIW01002827">
    <property type="protein sequence ID" value="KZL63308.1"/>
    <property type="molecule type" value="Genomic_DNA"/>
</dbReference>
<feature type="non-terminal residue" evidence="3">
    <location>
        <position position="1"/>
    </location>
</feature>
<dbReference type="Proteomes" id="UP000076584">
    <property type="component" value="Unassembled WGS sequence"/>
</dbReference>
<evidence type="ECO:0000256" key="1">
    <source>
        <dbReference type="ARBA" id="ARBA00022898"/>
    </source>
</evidence>
<dbReference type="InterPro" id="IPR015422">
    <property type="entry name" value="PyrdxlP-dep_Trfase_small"/>
</dbReference>
<dbReference type="GO" id="GO:0008483">
    <property type="term" value="F:transaminase activity"/>
    <property type="evidence" value="ECO:0007669"/>
    <property type="project" value="InterPro"/>
</dbReference>
<reference evidence="3 4" key="1">
    <citation type="submission" date="2015-06" db="EMBL/GenBank/DDBJ databases">
        <title>Survival trade-offs in plant roots during colonization by closely related pathogenic and mutualistic fungi.</title>
        <authorList>
            <person name="Hacquard S."/>
            <person name="Kracher B."/>
            <person name="Hiruma K."/>
            <person name="Weinman A."/>
            <person name="Muench P."/>
            <person name="Garrido Oter R."/>
            <person name="Ver Loren van Themaat E."/>
            <person name="Dallerey J.-F."/>
            <person name="Damm U."/>
            <person name="Henrissat B."/>
            <person name="Lespinet O."/>
            <person name="Thon M."/>
            <person name="Kemen E."/>
            <person name="McHardy A.C."/>
            <person name="Schulze-Lefert P."/>
            <person name="O'Connell R.J."/>
        </authorList>
    </citation>
    <scope>NUCLEOTIDE SEQUENCE [LARGE SCALE GENOMIC DNA]</scope>
    <source>
        <strain evidence="3 4">MAFF 238704</strain>
    </source>
</reference>
<dbReference type="InterPro" id="IPR015421">
    <property type="entry name" value="PyrdxlP-dep_Trfase_major"/>
</dbReference>
<dbReference type="Pfam" id="PF00202">
    <property type="entry name" value="Aminotran_3"/>
    <property type="match status" value="1"/>
</dbReference>
<comment type="similarity">
    <text evidence="2">Belongs to the class-III pyridoxal-phosphate-dependent aminotransferase family.</text>
</comment>
<accession>A0A166LB02</accession>
<sequence length="546" mass="59393">LASMRDWNCRHCHQSGPSVVSPPRAQSKDWRGEHLLHERFCQGLDSAGRPLGLPRECPACKQTLSDKEPNVITWRNHWKRCQPEYPVSDAFTLKNIRAIFEKDLLPTTDWNASFGNILSRRATLLADHVLWPLAKKWEQNPGVAVQETKSALPQYRADFSAFFGGAVPLSFHAHISDVNPHIIVAAILALELGSNCPAAQKLSAKQIQECGVAILPGSYGAGRGVLAATSTVPFIRETASGQAPNLLTLAQLRILPRLIQCLLNLKAQGTVAVIVEIVSSSTGRLLTKDEWDNLSQACHSTGLYLVVDEAQTAIRCGAPFAHHLPPYSAYRPSFVLFGKGLRACGIAVYAGGVTTAKFACTNESISKVTHRLDATYSEPINSHVLLQSWAIVRASAGENWPCRAAKIGNNLRMILMETISPKKTRCITGLGAFIFVGRDQAATLCITGASAGKKTIRWLPPLDKALEDYETVRALFGPASASLRDDLFRLLDEAATSCVNCGESLEGDEGAAWNRCPTCKGAFCAFCTDEGYEMAPVHSRGECLSR</sequence>
<dbReference type="AlphaFoldDB" id="A0A166LB02"/>
<dbReference type="InterPro" id="IPR015424">
    <property type="entry name" value="PyrdxlP-dep_Trfase"/>
</dbReference>
<gene>
    <name evidence="3" type="ORF">CI238_11614</name>
</gene>
<dbReference type="Gene3D" id="3.90.1150.10">
    <property type="entry name" value="Aspartate Aminotransferase, domain 1"/>
    <property type="match status" value="1"/>
</dbReference>
<protein>
    <submittedName>
        <fullName evidence="3">Uncharacterized protein</fullName>
    </submittedName>
</protein>
<dbReference type="SUPFAM" id="SSF53383">
    <property type="entry name" value="PLP-dependent transferases"/>
    <property type="match status" value="1"/>
</dbReference>
<dbReference type="GO" id="GO:0030170">
    <property type="term" value="F:pyridoxal phosphate binding"/>
    <property type="evidence" value="ECO:0007669"/>
    <property type="project" value="InterPro"/>
</dbReference>
<evidence type="ECO:0000313" key="3">
    <source>
        <dbReference type="EMBL" id="KZL63308.1"/>
    </source>
</evidence>
<dbReference type="Gene3D" id="3.40.640.10">
    <property type="entry name" value="Type I PLP-dependent aspartate aminotransferase-like (Major domain)"/>
    <property type="match status" value="1"/>
</dbReference>